<gene>
    <name evidence="1" type="ORF">GCM10022255_039860</name>
</gene>
<organism evidence="1 2">
    <name type="scientific">Dactylosporangium darangshiense</name>
    <dbReference type="NCBI Taxonomy" id="579108"/>
    <lineage>
        <taxon>Bacteria</taxon>
        <taxon>Bacillati</taxon>
        <taxon>Actinomycetota</taxon>
        <taxon>Actinomycetes</taxon>
        <taxon>Micromonosporales</taxon>
        <taxon>Micromonosporaceae</taxon>
        <taxon>Dactylosporangium</taxon>
    </lineage>
</organism>
<comment type="caution">
    <text evidence="1">The sequence shown here is derived from an EMBL/GenBank/DDBJ whole genome shotgun (WGS) entry which is preliminary data.</text>
</comment>
<dbReference type="Proteomes" id="UP001500620">
    <property type="component" value="Unassembled WGS sequence"/>
</dbReference>
<evidence type="ECO:0000313" key="1">
    <source>
        <dbReference type="EMBL" id="GAA4250598.1"/>
    </source>
</evidence>
<keyword evidence="2" id="KW-1185">Reference proteome</keyword>
<evidence type="ECO:0000313" key="2">
    <source>
        <dbReference type="Proteomes" id="UP001500620"/>
    </source>
</evidence>
<dbReference type="EMBL" id="BAABAT010000010">
    <property type="protein sequence ID" value="GAA4250598.1"/>
    <property type="molecule type" value="Genomic_DNA"/>
</dbReference>
<protein>
    <submittedName>
        <fullName evidence="1">Uncharacterized protein</fullName>
    </submittedName>
</protein>
<sequence>MLAARRAGRDGVAVKERLERMIAAARAGENMIPSMLDAARGEARRRALN</sequence>
<proteinExistence type="predicted"/>
<name>A0ABP8D9J4_9ACTN</name>
<reference evidence="2" key="1">
    <citation type="journal article" date="2019" name="Int. J. Syst. Evol. Microbiol.">
        <title>The Global Catalogue of Microorganisms (GCM) 10K type strain sequencing project: providing services to taxonomists for standard genome sequencing and annotation.</title>
        <authorList>
            <consortium name="The Broad Institute Genomics Platform"/>
            <consortium name="The Broad Institute Genome Sequencing Center for Infectious Disease"/>
            <person name="Wu L."/>
            <person name="Ma J."/>
        </authorList>
    </citation>
    <scope>NUCLEOTIDE SEQUENCE [LARGE SCALE GENOMIC DNA]</scope>
    <source>
        <strain evidence="2">JCM 17441</strain>
    </source>
</reference>
<accession>A0ABP8D9J4</accession>